<protein>
    <submittedName>
        <fullName evidence="2">Uncharacterized protein</fullName>
    </submittedName>
</protein>
<dbReference type="AlphaFoldDB" id="A0A9P7N569"/>
<dbReference type="Proteomes" id="UP000748025">
    <property type="component" value="Unassembled WGS sequence"/>
</dbReference>
<evidence type="ECO:0000313" key="3">
    <source>
        <dbReference type="Proteomes" id="UP000748025"/>
    </source>
</evidence>
<accession>A0A9P7N569</accession>
<reference evidence="2" key="1">
    <citation type="journal article" date="2020" name="bioRxiv">
        <title>Whole genome comparisons of ergot fungi reveals the divergence and evolution of species within the genus Claviceps are the result of varying mechanisms driving genome evolution and host range expansion.</title>
        <authorList>
            <person name="Wyka S.A."/>
            <person name="Mondo S.J."/>
            <person name="Liu M."/>
            <person name="Dettman J."/>
            <person name="Nalam V."/>
            <person name="Broders K.D."/>
        </authorList>
    </citation>
    <scope>NUCLEOTIDE SEQUENCE</scope>
    <source>
        <strain evidence="2">CCC 602</strain>
    </source>
</reference>
<feature type="compositionally biased region" description="Basic residues" evidence="1">
    <location>
        <begin position="113"/>
        <end position="124"/>
    </location>
</feature>
<evidence type="ECO:0000256" key="1">
    <source>
        <dbReference type="SAM" id="MobiDB-lite"/>
    </source>
</evidence>
<dbReference type="EMBL" id="SRPW01002457">
    <property type="protein sequence ID" value="KAG5992773.1"/>
    <property type="molecule type" value="Genomic_DNA"/>
</dbReference>
<feature type="region of interest" description="Disordered" evidence="1">
    <location>
        <begin position="99"/>
        <end position="128"/>
    </location>
</feature>
<proteinExistence type="predicted"/>
<evidence type="ECO:0000313" key="2">
    <source>
        <dbReference type="EMBL" id="KAG5992773.1"/>
    </source>
</evidence>
<sequence length="165" mass="18018">MSKCLDDDVGFELTVARTVTGWLKKAVLVSGDPHMPPFFCSSLAWANGVVRWREREKGAAFTETVPSCAPVADEAVLYRPWKEIRIVLLSDAPPPVVTELDGPDAKTKGQLPRLRRPKSGHHRQRASEASIAGVYGDARIGGHLQAADLKGTRFDGVRADRESEA</sequence>
<name>A0A9P7N569_9HYPO</name>
<organism evidence="2 3">
    <name type="scientific">Claviceps pusilla</name>
    <dbReference type="NCBI Taxonomy" id="123648"/>
    <lineage>
        <taxon>Eukaryota</taxon>
        <taxon>Fungi</taxon>
        <taxon>Dikarya</taxon>
        <taxon>Ascomycota</taxon>
        <taxon>Pezizomycotina</taxon>
        <taxon>Sordariomycetes</taxon>
        <taxon>Hypocreomycetidae</taxon>
        <taxon>Hypocreales</taxon>
        <taxon>Clavicipitaceae</taxon>
        <taxon>Claviceps</taxon>
    </lineage>
</organism>
<gene>
    <name evidence="2" type="ORF">E4U43_003685</name>
</gene>
<keyword evidence="3" id="KW-1185">Reference proteome</keyword>
<comment type="caution">
    <text evidence="2">The sequence shown here is derived from an EMBL/GenBank/DDBJ whole genome shotgun (WGS) entry which is preliminary data.</text>
</comment>